<keyword evidence="7" id="KW-0238">DNA-binding</keyword>
<evidence type="ECO:0000313" key="13">
    <source>
        <dbReference type="Proteomes" id="UP001152799"/>
    </source>
</evidence>
<evidence type="ECO:0000256" key="10">
    <source>
        <dbReference type="PROSITE-ProRule" id="PRU00042"/>
    </source>
</evidence>
<keyword evidence="5" id="KW-0862">Zinc</keyword>
<dbReference type="GO" id="GO:0008270">
    <property type="term" value="F:zinc ion binding"/>
    <property type="evidence" value="ECO:0007669"/>
    <property type="project" value="UniProtKB-KW"/>
</dbReference>
<name>A0A9N9N1J0_9CUCU</name>
<keyword evidence="8" id="KW-0804">Transcription</keyword>
<dbReference type="SMART" id="SM00355">
    <property type="entry name" value="ZnF_C2H2"/>
    <property type="match status" value="9"/>
</dbReference>
<dbReference type="InterPro" id="IPR013087">
    <property type="entry name" value="Znf_C2H2_type"/>
</dbReference>
<feature type="domain" description="C2H2-type" evidence="11">
    <location>
        <begin position="247"/>
        <end position="275"/>
    </location>
</feature>
<proteinExistence type="predicted"/>
<organism evidence="12 13">
    <name type="scientific">Ceutorhynchus assimilis</name>
    <name type="common">cabbage seed weevil</name>
    <dbReference type="NCBI Taxonomy" id="467358"/>
    <lineage>
        <taxon>Eukaryota</taxon>
        <taxon>Metazoa</taxon>
        <taxon>Ecdysozoa</taxon>
        <taxon>Arthropoda</taxon>
        <taxon>Hexapoda</taxon>
        <taxon>Insecta</taxon>
        <taxon>Pterygota</taxon>
        <taxon>Neoptera</taxon>
        <taxon>Endopterygota</taxon>
        <taxon>Coleoptera</taxon>
        <taxon>Polyphaga</taxon>
        <taxon>Cucujiformia</taxon>
        <taxon>Curculionidae</taxon>
        <taxon>Ceutorhynchinae</taxon>
        <taxon>Ceutorhynchus</taxon>
    </lineage>
</organism>
<evidence type="ECO:0000259" key="11">
    <source>
        <dbReference type="PROSITE" id="PS50157"/>
    </source>
</evidence>
<dbReference type="FunFam" id="3.30.160.60:FF:000260">
    <property type="entry name" value="Spalt-like transcription factor 1"/>
    <property type="match status" value="1"/>
</dbReference>
<evidence type="ECO:0000256" key="3">
    <source>
        <dbReference type="ARBA" id="ARBA00022737"/>
    </source>
</evidence>
<dbReference type="GO" id="GO:0001227">
    <property type="term" value="F:DNA-binding transcription repressor activity, RNA polymerase II-specific"/>
    <property type="evidence" value="ECO:0007669"/>
    <property type="project" value="TreeGrafter"/>
</dbReference>
<dbReference type="Gene3D" id="3.30.160.60">
    <property type="entry name" value="Classic Zinc Finger"/>
    <property type="match status" value="5"/>
</dbReference>
<dbReference type="PANTHER" id="PTHR24399">
    <property type="entry name" value="ZINC FINGER AND BTB DOMAIN-CONTAINING"/>
    <property type="match status" value="1"/>
</dbReference>
<dbReference type="AlphaFoldDB" id="A0A9N9N1J0"/>
<dbReference type="PROSITE" id="PS00028">
    <property type="entry name" value="ZINC_FINGER_C2H2_1"/>
    <property type="match status" value="7"/>
</dbReference>
<evidence type="ECO:0000256" key="7">
    <source>
        <dbReference type="ARBA" id="ARBA00023125"/>
    </source>
</evidence>
<dbReference type="FunFam" id="3.30.160.60:FF:001465">
    <property type="entry name" value="Zinc finger protein 560"/>
    <property type="match status" value="1"/>
</dbReference>
<accession>A0A9N9N1J0</accession>
<dbReference type="PROSITE" id="PS50157">
    <property type="entry name" value="ZINC_FINGER_C2H2_2"/>
    <property type="match status" value="6"/>
</dbReference>
<keyword evidence="2" id="KW-0479">Metal-binding</keyword>
<evidence type="ECO:0000256" key="5">
    <source>
        <dbReference type="ARBA" id="ARBA00022833"/>
    </source>
</evidence>
<feature type="domain" description="C2H2-type" evidence="11">
    <location>
        <begin position="106"/>
        <end position="133"/>
    </location>
</feature>
<dbReference type="EMBL" id="OU892284">
    <property type="protein sequence ID" value="CAG9772210.1"/>
    <property type="molecule type" value="Genomic_DNA"/>
</dbReference>
<evidence type="ECO:0000256" key="1">
    <source>
        <dbReference type="ARBA" id="ARBA00004123"/>
    </source>
</evidence>
<dbReference type="SUPFAM" id="SSF57667">
    <property type="entry name" value="beta-beta-alpha zinc fingers"/>
    <property type="match status" value="5"/>
</dbReference>
<dbReference type="OrthoDB" id="8117402at2759"/>
<evidence type="ECO:0000256" key="6">
    <source>
        <dbReference type="ARBA" id="ARBA00023015"/>
    </source>
</evidence>
<evidence type="ECO:0000256" key="2">
    <source>
        <dbReference type="ARBA" id="ARBA00022723"/>
    </source>
</evidence>
<keyword evidence="9" id="KW-0539">Nucleus</keyword>
<feature type="domain" description="C2H2-type" evidence="11">
    <location>
        <begin position="134"/>
        <end position="161"/>
    </location>
</feature>
<dbReference type="InterPro" id="IPR036236">
    <property type="entry name" value="Znf_C2H2_sf"/>
</dbReference>
<protein>
    <recommendedName>
        <fullName evidence="11">C2H2-type domain-containing protein</fullName>
    </recommendedName>
</protein>
<dbReference type="GO" id="GO:0000978">
    <property type="term" value="F:RNA polymerase II cis-regulatory region sequence-specific DNA binding"/>
    <property type="evidence" value="ECO:0007669"/>
    <property type="project" value="TreeGrafter"/>
</dbReference>
<evidence type="ECO:0000256" key="8">
    <source>
        <dbReference type="ARBA" id="ARBA00023163"/>
    </source>
</evidence>
<evidence type="ECO:0000256" key="9">
    <source>
        <dbReference type="ARBA" id="ARBA00023242"/>
    </source>
</evidence>
<keyword evidence="4 10" id="KW-0863">Zinc-finger</keyword>
<dbReference type="Pfam" id="PF00096">
    <property type="entry name" value="zf-C2H2"/>
    <property type="match status" value="4"/>
</dbReference>
<dbReference type="GO" id="GO:0005654">
    <property type="term" value="C:nucleoplasm"/>
    <property type="evidence" value="ECO:0007669"/>
    <property type="project" value="TreeGrafter"/>
</dbReference>
<dbReference type="Proteomes" id="UP001152799">
    <property type="component" value="Chromosome 8"/>
</dbReference>
<keyword evidence="6" id="KW-0805">Transcription regulation</keyword>
<keyword evidence="3" id="KW-0677">Repeat</keyword>
<evidence type="ECO:0000313" key="12">
    <source>
        <dbReference type="EMBL" id="CAG9772210.1"/>
    </source>
</evidence>
<reference evidence="12" key="1">
    <citation type="submission" date="2022-01" db="EMBL/GenBank/DDBJ databases">
        <authorList>
            <person name="King R."/>
        </authorList>
    </citation>
    <scope>NUCLEOTIDE SEQUENCE</scope>
</reference>
<gene>
    <name evidence="12" type="ORF">CEUTPL_LOCUS12630</name>
</gene>
<comment type="subcellular location">
    <subcellularLocation>
        <location evidence="1">Nucleus</location>
    </subcellularLocation>
</comment>
<feature type="domain" description="C2H2-type" evidence="11">
    <location>
        <begin position="49"/>
        <end position="76"/>
    </location>
</feature>
<keyword evidence="13" id="KW-1185">Reference proteome</keyword>
<dbReference type="PANTHER" id="PTHR24399:SF23">
    <property type="entry name" value="C2H2-TYPE DOMAIN-CONTAINING PROTEIN"/>
    <property type="match status" value="1"/>
</dbReference>
<dbReference type="FunFam" id="3.30.160.60:FF:000325">
    <property type="entry name" value="ZFP90 zinc finger protein"/>
    <property type="match status" value="1"/>
</dbReference>
<sequence length="500" mass="57597">MADSKILRPVITPYQKRQLRTMVPSNWGTQFHRRENSPEKRVSKQNFRHICNLCGKFFKEGLDLLAHAELHARGSECRCMICGEVCLGDNALAGHVQSTHKNLPQHSCALCGRRYKDSRALLKHSWEHSKEKAFSCTKCPKTFYNLVQIKRHMISHRDKTVACDICEEDFPDGRSLLNHRHCHSNAPGQRFPCNVCGKTFGTRSSQQIHFRIHTGERPYKCRFCWKAFADGGTLRKHERIHTGERPYACAVCPKAFNQRVVLREHIRSHHSDPDPKFLRSTTPYFCAVCSDMFTISEDLILHLIHHCDITTAMNRQPRVGPRRYKRRRMVKPFEPEKFIIINEREAMDEEEEYVIPEPEEKVAEGSSSSQSNNVNEVVEQSENENAPTNLCPKMIYTQKTRVPVETRVDVQIRDKAVVIKAQPAIIKTSTESSVSVRLDEQEQLKIIRNDTVYDEPQQSSLLYINEVIIDASSNQIIENEEVIEEPVQDEIPIKNSPKNG</sequence>
<feature type="domain" description="C2H2-type" evidence="11">
    <location>
        <begin position="191"/>
        <end position="218"/>
    </location>
</feature>
<evidence type="ECO:0000256" key="4">
    <source>
        <dbReference type="ARBA" id="ARBA00022771"/>
    </source>
</evidence>
<feature type="domain" description="C2H2-type" evidence="11">
    <location>
        <begin position="219"/>
        <end position="246"/>
    </location>
</feature>